<dbReference type="OrthoDB" id="7294180at2759"/>
<evidence type="ECO:0000313" key="4">
    <source>
        <dbReference type="Proteomes" id="UP000054359"/>
    </source>
</evidence>
<dbReference type="AlphaFoldDB" id="A0A087TFY9"/>
<evidence type="ECO:0000256" key="1">
    <source>
        <dbReference type="PROSITE-ProRule" id="PRU00371"/>
    </source>
</evidence>
<feature type="domain" description="BESS" evidence="2">
    <location>
        <begin position="125"/>
        <end position="164"/>
    </location>
</feature>
<dbReference type="EMBL" id="KK115034">
    <property type="protein sequence ID" value="KFM64028.1"/>
    <property type="molecule type" value="Genomic_DNA"/>
</dbReference>
<dbReference type="Proteomes" id="UP000054359">
    <property type="component" value="Unassembled WGS sequence"/>
</dbReference>
<keyword evidence="1" id="KW-0539">Nucleus</keyword>
<evidence type="ECO:0000259" key="2">
    <source>
        <dbReference type="PROSITE" id="PS51031"/>
    </source>
</evidence>
<dbReference type="Pfam" id="PF02944">
    <property type="entry name" value="BESS"/>
    <property type="match status" value="1"/>
</dbReference>
<dbReference type="GO" id="GO:0005634">
    <property type="term" value="C:nucleus"/>
    <property type="evidence" value="ECO:0007669"/>
    <property type="project" value="UniProtKB-SubCell"/>
</dbReference>
<evidence type="ECO:0000313" key="3">
    <source>
        <dbReference type="EMBL" id="KFM64028.1"/>
    </source>
</evidence>
<comment type="subcellular location">
    <subcellularLocation>
        <location evidence="1">Nucleus</location>
    </subcellularLocation>
</comment>
<feature type="non-terminal residue" evidence="3">
    <location>
        <position position="164"/>
    </location>
</feature>
<organism evidence="3 4">
    <name type="scientific">Stegodyphus mimosarum</name>
    <name type="common">African social velvet spider</name>
    <dbReference type="NCBI Taxonomy" id="407821"/>
    <lineage>
        <taxon>Eukaryota</taxon>
        <taxon>Metazoa</taxon>
        <taxon>Ecdysozoa</taxon>
        <taxon>Arthropoda</taxon>
        <taxon>Chelicerata</taxon>
        <taxon>Arachnida</taxon>
        <taxon>Araneae</taxon>
        <taxon>Araneomorphae</taxon>
        <taxon>Entelegynae</taxon>
        <taxon>Eresoidea</taxon>
        <taxon>Eresidae</taxon>
        <taxon>Stegodyphus</taxon>
    </lineage>
</organism>
<reference evidence="3 4" key="1">
    <citation type="submission" date="2013-11" db="EMBL/GenBank/DDBJ databases">
        <title>Genome sequencing of Stegodyphus mimosarum.</title>
        <authorList>
            <person name="Bechsgaard J."/>
        </authorList>
    </citation>
    <scope>NUCLEOTIDE SEQUENCE [LARGE SCALE GENOMIC DNA]</scope>
</reference>
<dbReference type="PROSITE" id="PS51031">
    <property type="entry name" value="BESS"/>
    <property type="match status" value="1"/>
</dbReference>
<name>A0A087TFY9_STEMI</name>
<dbReference type="GO" id="GO:0003677">
    <property type="term" value="F:DNA binding"/>
    <property type="evidence" value="ECO:0007669"/>
    <property type="project" value="InterPro"/>
</dbReference>
<sequence>MYRKTLATRSGDGASKVRKFALAEQMAFLEDTIRHRRTRFNVKPVDEPSCSNASPLPVAEEEILSSQDLFDNEVSHLDMSCDEDHQNECTTSETPRGLKRKSENFKEEILKLMKKNSDLMAKEVYDDDMHFLMSFHNKLKNMDENLKAKVKLRIMHAVYDPVDD</sequence>
<dbReference type="InterPro" id="IPR004210">
    <property type="entry name" value="BESS_motif"/>
</dbReference>
<accession>A0A087TFY9</accession>
<gene>
    <name evidence="3" type="ORF">X975_15446</name>
</gene>
<protein>
    <recommendedName>
        <fullName evidence="2">BESS domain-containing protein</fullName>
    </recommendedName>
</protein>
<proteinExistence type="predicted"/>
<keyword evidence="4" id="KW-1185">Reference proteome</keyword>